<keyword evidence="2" id="KW-0560">Oxidoreductase</keyword>
<protein>
    <submittedName>
        <fullName evidence="4">SDR family oxidoreductase</fullName>
    </submittedName>
</protein>
<dbReference type="PANTHER" id="PTHR43086:SF3">
    <property type="entry name" value="NADP-DEPENDENT 3-HYDROXY ACID DEHYDROGENASE YDFG"/>
    <property type="match status" value="1"/>
</dbReference>
<evidence type="ECO:0000313" key="5">
    <source>
        <dbReference type="Proteomes" id="UP000249046"/>
    </source>
</evidence>
<sequence>MNLPLQTRPVALVTGASSGIGACYADRLARRGHDLILLARDEARLRQQAERIAAHSGVAIELLRADLSERADLAQLTARIRDDAAIGLVVNNAGIATPGPLLGADPARIDAMLALNVVAATQVAIAAATAFAARGGGTLINIASVVALLPERFNGAYSGGKAHLLNLSQALDQEASAHGVRVQAVLPGATRTEIWQRAGVDIATLPAEMLMDVEDLVDAALAGLDQGERVTIPSLPDAAQWERYVQARLALAPNLSRDTPAARYRAATAATEPQP</sequence>
<dbReference type="PRINTS" id="PR00081">
    <property type="entry name" value="GDHRDH"/>
</dbReference>
<name>A0A2W5MS95_9GAMM</name>
<comment type="similarity">
    <text evidence="1 3">Belongs to the short-chain dehydrogenases/reductases (SDR) family.</text>
</comment>
<dbReference type="SUPFAM" id="SSF51735">
    <property type="entry name" value="NAD(P)-binding Rossmann-fold domains"/>
    <property type="match status" value="1"/>
</dbReference>
<evidence type="ECO:0000313" key="4">
    <source>
        <dbReference type="EMBL" id="PZQ16510.1"/>
    </source>
</evidence>
<proteinExistence type="inferred from homology"/>
<dbReference type="PRINTS" id="PR00080">
    <property type="entry name" value="SDRFAMILY"/>
</dbReference>
<comment type="caution">
    <text evidence="4">The sequence shown here is derived from an EMBL/GenBank/DDBJ whole genome shotgun (WGS) entry which is preliminary data.</text>
</comment>
<reference evidence="4 5" key="1">
    <citation type="submission" date="2017-08" db="EMBL/GenBank/DDBJ databases">
        <title>Infants hospitalized years apart are colonized by the same room-sourced microbial strains.</title>
        <authorList>
            <person name="Brooks B."/>
            <person name="Olm M.R."/>
            <person name="Firek B.A."/>
            <person name="Baker R."/>
            <person name="Thomas B.C."/>
            <person name="Morowitz M.J."/>
            <person name="Banfield J.F."/>
        </authorList>
    </citation>
    <scope>NUCLEOTIDE SEQUENCE [LARGE SCALE GENOMIC DNA]</scope>
    <source>
        <strain evidence="4">S2_005_003_R2_42</strain>
    </source>
</reference>
<dbReference type="CDD" id="cd05233">
    <property type="entry name" value="SDR_c"/>
    <property type="match status" value="1"/>
</dbReference>
<dbReference type="Pfam" id="PF00106">
    <property type="entry name" value="adh_short"/>
    <property type="match status" value="1"/>
</dbReference>
<evidence type="ECO:0000256" key="3">
    <source>
        <dbReference type="RuleBase" id="RU000363"/>
    </source>
</evidence>
<dbReference type="InterPro" id="IPR002347">
    <property type="entry name" value="SDR_fam"/>
</dbReference>
<organism evidence="4 5">
    <name type="scientific">Rhodanobacter denitrificans</name>
    <dbReference type="NCBI Taxonomy" id="666685"/>
    <lineage>
        <taxon>Bacteria</taxon>
        <taxon>Pseudomonadati</taxon>
        <taxon>Pseudomonadota</taxon>
        <taxon>Gammaproteobacteria</taxon>
        <taxon>Lysobacterales</taxon>
        <taxon>Rhodanobacteraceae</taxon>
        <taxon>Rhodanobacter</taxon>
    </lineage>
</organism>
<dbReference type="EMBL" id="QFPO01000005">
    <property type="protein sequence ID" value="PZQ16510.1"/>
    <property type="molecule type" value="Genomic_DNA"/>
</dbReference>
<dbReference type="GO" id="GO:0016491">
    <property type="term" value="F:oxidoreductase activity"/>
    <property type="evidence" value="ECO:0007669"/>
    <property type="project" value="UniProtKB-KW"/>
</dbReference>
<dbReference type="PIRSF" id="PIRSF000126">
    <property type="entry name" value="11-beta-HSD1"/>
    <property type="match status" value="1"/>
</dbReference>
<dbReference type="PANTHER" id="PTHR43086">
    <property type="entry name" value="VERY-LONG-CHAIN 3-OXOOACYL-COA REDUCTASE"/>
    <property type="match status" value="1"/>
</dbReference>
<dbReference type="Proteomes" id="UP000249046">
    <property type="component" value="Unassembled WGS sequence"/>
</dbReference>
<accession>A0A2W5MS95</accession>
<gene>
    <name evidence="4" type="ORF">DI564_07725</name>
</gene>
<evidence type="ECO:0000256" key="1">
    <source>
        <dbReference type="ARBA" id="ARBA00006484"/>
    </source>
</evidence>
<dbReference type="AlphaFoldDB" id="A0A2W5MS95"/>
<dbReference type="InterPro" id="IPR036291">
    <property type="entry name" value="NAD(P)-bd_dom_sf"/>
</dbReference>
<evidence type="ECO:0000256" key="2">
    <source>
        <dbReference type="ARBA" id="ARBA00023002"/>
    </source>
</evidence>
<dbReference type="Gene3D" id="3.40.50.720">
    <property type="entry name" value="NAD(P)-binding Rossmann-like Domain"/>
    <property type="match status" value="1"/>
</dbReference>